<dbReference type="eggNOG" id="KOG1843">
    <property type="taxonomic scope" value="Eukaryota"/>
</dbReference>
<dbReference type="Gene3D" id="3.30.40.10">
    <property type="entry name" value="Zinc/RING finger domain, C3HC4 (zinc finger)"/>
    <property type="match status" value="1"/>
</dbReference>
<keyword evidence="1" id="KW-0479">Metal-binding</keyword>
<evidence type="ECO:0000259" key="6">
    <source>
        <dbReference type="PROSITE" id="PS50178"/>
    </source>
</evidence>
<keyword evidence="3" id="KW-0862">Zinc</keyword>
<dbReference type="AlphaFoldDB" id="K3W6I3"/>
<dbReference type="HOGENOM" id="CLU_016798_0_0_1"/>
<dbReference type="OMA" id="PCRLCNC"/>
<reference evidence="8" key="1">
    <citation type="journal article" date="2010" name="Genome Biol.">
        <title>Genome sequence of the necrotrophic plant pathogen Pythium ultimum reveals original pathogenicity mechanisms and effector repertoire.</title>
        <authorList>
            <person name="Levesque C.A."/>
            <person name="Brouwer H."/>
            <person name="Cano L."/>
            <person name="Hamilton J.P."/>
            <person name="Holt C."/>
            <person name="Huitema E."/>
            <person name="Raffaele S."/>
            <person name="Robideau G.P."/>
            <person name="Thines M."/>
            <person name="Win J."/>
            <person name="Zerillo M.M."/>
            <person name="Beakes G.W."/>
            <person name="Boore J.L."/>
            <person name="Busam D."/>
            <person name="Dumas B."/>
            <person name="Ferriera S."/>
            <person name="Fuerstenberg S.I."/>
            <person name="Gachon C.M."/>
            <person name="Gaulin E."/>
            <person name="Govers F."/>
            <person name="Grenville-Briggs L."/>
            <person name="Horner N."/>
            <person name="Hostetler J."/>
            <person name="Jiang R.H."/>
            <person name="Johnson J."/>
            <person name="Krajaejun T."/>
            <person name="Lin H."/>
            <person name="Meijer H.J."/>
            <person name="Moore B."/>
            <person name="Morris P."/>
            <person name="Phuntmart V."/>
            <person name="Puiu D."/>
            <person name="Shetty J."/>
            <person name="Stajich J.E."/>
            <person name="Tripathy S."/>
            <person name="Wawra S."/>
            <person name="van West P."/>
            <person name="Whitty B.R."/>
            <person name="Coutinho P.M."/>
            <person name="Henrissat B."/>
            <person name="Martin F."/>
            <person name="Thomas P.D."/>
            <person name="Tyler B.M."/>
            <person name="De Vries R.P."/>
            <person name="Kamoun S."/>
            <person name="Yandell M."/>
            <person name="Tisserat N."/>
            <person name="Buell C.R."/>
        </authorList>
    </citation>
    <scope>NUCLEOTIDE SEQUENCE</scope>
    <source>
        <strain evidence="8">DAOM:BR144</strain>
    </source>
</reference>
<keyword evidence="8" id="KW-1185">Reference proteome</keyword>
<dbReference type="InterPro" id="IPR013083">
    <property type="entry name" value="Znf_RING/FYVE/PHD"/>
</dbReference>
<feature type="region of interest" description="Disordered" evidence="5">
    <location>
        <begin position="173"/>
        <end position="213"/>
    </location>
</feature>
<dbReference type="PANTHER" id="PTHR15629">
    <property type="entry name" value="SH3YL1 PROTEIN"/>
    <property type="match status" value="1"/>
</dbReference>
<reference evidence="8" key="2">
    <citation type="submission" date="2010-04" db="EMBL/GenBank/DDBJ databases">
        <authorList>
            <person name="Buell R."/>
            <person name="Hamilton J."/>
            <person name="Hostetler J."/>
        </authorList>
    </citation>
    <scope>NUCLEOTIDE SEQUENCE [LARGE SCALE GENOMIC DNA]</scope>
    <source>
        <strain evidence="8">DAOM:BR144</strain>
    </source>
</reference>
<dbReference type="CDD" id="cd00065">
    <property type="entry name" value="FYVE_like_SF"/>
    <property type="match status" value="1"/>
</dbReference>
<dbReference type="PANTHER" id="PTHR15629:SF2">
    <property type="entry name" value="SH3 DOMAIN-CONTAINING YSC84-LIKE PROTEIN 1"/>
    <property type="match status" value="1"/>
</dbReference>
<dbReference type="VEuPathDB" id="FungiDB:PYU1_G000574"/>
<sequence length="570" mass="61036">MVKFCFECGAKNNGGKFCAECGTRFKDESAASGGVPPAAATAVANQLNAQMHTNAFNGGHVAAAVPYAAQAATTYGKTAYQPSAVATATPMAEVYENCVQTIRAARGGNNEAGVKAFKQNCKLFGLKQIEVKTFHDSLVGELGVEGAVAFVPTLSRLIPDDNLRKDLIEYNATQRGFVPPPPPPPYMNSRDSSSSSGSEYQQRPSYGGAQAGSSKGILKNRYGDHPNCDVCNVAFDVTKRRHQCRHCGMYVCNSCSPIRLLIPPGKQFEGAKGYDPAVPQRCAPQLHQYQDELVAQYAQSHEQNLHEAKGGIHVPFSNSLLKECNTAADIIGNFFRDDWGASADRSIPVAFLQRAHGLAIMTIVKAGFLITGKIGTGLVFAKLPDGSWSAPSAIGTIGLGGGFEIGGEIVEVMIILGSERAVKVFHKPQVNLGAGLDVTVGPYGRSALAAAAVSTSGLNANYSYSQSKGLYAGISLQGAVIATRSDLNRKFYGRDLQPMEILSGYVEQPNAARPLYEAVDRAMQGIEDHHNEVARRSSIMGPCRLCNCPMFVAHTKQVWNKNCKTCKHVH</sequence>
<evidence type="ECO:0000256" key="2">
    <source>
        <dbReference type="ARBA" id="ARBA00022771"/>
    </source>
</evidence>
<dbReference type="Pfam" id="PF04366">
    <property type="entry name" value="Ysc84"/>
    <property type="match status" value="1"/>
</dbReference>
<accession>K3W6I3</accession>
<feature type="domain" description="FYVE-type" evidence="6">
    <location>
        <begin position="222"/>
        <end position="287"/>
    </location>
</feature>
<dbReference type="InterPro" id="IPR051702">
    <property type="entry name" value="SH3_domain_YSC84-like"/>
</dbReference>
<dbReference type="SMART" id="SM00064">
    <property type="entry name" value="FYVE"/>
    <property type="match status" value="1"/>
</dbReference>
<feature type="compositionally biased region" description="Low complexity" evidence="5">
    <location>
        <begin position="189"/>
        <end position="198"/>
    </location>
</feature>
<dbReference type="Proteomes" id="UP000019132">
    <property type="component" value="Unassembled WGS sequence"/>
</dbReference>
<dbReference type="GO" id="GO:0008270">
    <property type="term" value="F:zinc ion binding"/>
    <property type="evidence" value="ECO:0007669"/>
    <property type="project" value="UniProtKB-KW"/>
</dbReference>
<dbReference type="InterPro" id="IPR017455">
    <property type="entry name" value="Znf_FYVE-rel"/>
</dbReference>
<dbReference type="CDD" id="cd11526">
    <property type="entry name" value="SYLF_FYVE"/>
    <property type="match status" value="1"/>
</dbReference>
<dbReference type="STRING" id="431595.K3W6I3"/>
<organism evidence="7 8">
    <name type="scientific">Globisporangium ultimum (strain ATCC 200006 / CBS 805.95 / DAOM BR144)</name>
    <name type="common">Pythium ultimum</name>
    <dbReference type="NCBI Taxonomy" id="431595"/>
    <lineage>
        <taxon>Eukaryota</taxon>
        <taxon>Sar</taxon>
        <taxon>Stramenopiles</taxon>
        <taxon>Oomycota</taxon>
        <taxon>Peronosporomycetes</taxon>
        <taxon>Pythiales</taxon>
        <taxon>Pythiaceae</taxon>
        <taxon>Globisporangium</taxon>
    </lineage>
</organism>
<keyword evidence="2 4" id="KW-0863">Zinc-finger</keyword>
<evidence type="ECO:0000256" key="4">
    <source>
        <dbReference type="PROSITE-ProRule" id="PRU00091"/>
    </source>
</evidence>
<name>K3W6I3_GLOUD</name>
<dbReference type="SUPFAM" id="SSF57903">
    <property type="entry name" value="FYVE/PHD zinc finger"/>
    <property type="match status" value="1"/>
</dbReference>
<evidence type="ECO:0000313" key="8">
    <source>
        <dbReference type="Proteomes" id="UP000019132"/>
    </source>
</evidence>
<evidence type="ECO:0000256" key="1">
    <source>
        <dbReference type="ARBA" id="ARBA00022723"/>
    </source>
</evidence>
<dbReference type="GO" id="GO:0035091">
    <property type="term" value="F:phosphatidylinositol binding"/>
    <property type="evidence" value="ECO:0007669"/>
    <property type="project" value="TreeGrafter"/>
</dbReference>
<evidence type="ECO:0000256" key="5">
    <source>
        <dbReference type="SAM" id="MobiDB-lite"/>
    </source>
</evidence>
<proteinExistence type="predicted"/>
<evidence type="ECO:0000256" key="3">
    <source>
        <dbReference type="ARBA" id="ARBA00022833"/>
    </source>
</evidence>
<dbReference type="PROSITE" id="PS50178">
    <property type="entry name" value="ZF_FYVE"/>
    <property type="match status" value="1"/>
</dbReference>
<dbReference type="InterPro" id="IPR007461">
    <property type="entry name" value="Ysc84_actin-binding"/>
</dbReference>
<dbReference type="Pfam" id="PF01363">
    <property type="entry name" value="FYVE"/>
    <property type="match status" value="1"/>
</dbReference>
<dbReference type="InterPro" id="IPR000306">
    <property type="entry name" value="Znf_FYVE"/>
</dbReference>
<protein>
    <recommendedName>
        <fullName evidence="6">FYVE-type domain-containing protein</fullName>
    </recommendedName>
</protein>
<reference evidence="7" key="3">
    <citation type="submission" date="2015-02" db="UniProtKB">
        <authorList>
            <consortium name="EnsemblProtists"/>
        </authorList>
    </citation>
    <scope>IDENTIFICATION</scope>
    <source>
        <strain evidence="7">DAOM BR144</strain>
    </source>
</reference>
<evidence type="ECO:0000313" key="7">
    <source>
        <dbReference type="EnsemblProtists" id="PYU1_T000574"/>
    </source>
</evidence>
<dbReference type="InParanoid" id="K3W6I3"/>
<dbReference type="InterPro" id="IPR011011">
    <property type="entry name" value="Znf_FYVE_PHD"/>
</dbReference>
<dbReference type="EnsemblProtists" id="PYU1_T000574">
    <property type="protein sequence ID" value="PYU1_T000574"/>
    <property type="gene ID" value="PYU1_G000574"/>
</dbReference>
<dbReference type="EMBL" id="GL376636">
    <property type="status" value="NOT_ANNOTATED_CDS"/>
    <property type="molecule type" value="Genomic_DNA"/>
</dbReference>